<reference evidence="2 3" key="1">
    <citation type="submission" date="2024-02" db="EMBL/GenBank/DDBJ databases">
        <authorList>
            <person name="Vignale AGUSTIN F."/>
            <person name="Sosa J E."/>
            <person name="Modenutti C."/>
        </authorList>
    </citation>
    <scope>NUCLEOTIDE SEQUENCE [LARGE SCALE GENOMIC DNA]</scope>
</reference>
<dbReference type="PANTHER" id="PTHR11607">
    <property type="entry name" value="ALPHA-MANNOSIDASE"/>
    <property type="match status" value="1"/>
</dbReference>
<protein>
    <recommendedName>
        <fullName evidence="1">Glycosyl hydrolases family 38 C-terminal domain-containing protein</fullName>
    </recommendedName>
</protein>
<keyword evidence="3" id="KW-1185">Reference proteome</keyword>
<dbReference type="AlphaFoldDB" id="A0ABC8SMC9"/>
<dbReference type="EMBL" id="CAUOFW020002947">
    <property type="protein sequence ID" value="CAK9156990.1"/>
    <property type="molecule type" value="Genomic_DNA"/>
</dbReference>
<dbReference type="InterPro" id="IPR050843">
    <property type="entry name" value="Glycosyl_Hydrlase_38"/>
</dbReference>
<dbReference type="PANTHER" id="PTHR11607:SF61">
    <property type="entry name" value="ALPHA-MANNOSIDASE"/>
    <property type="match status" value="1"/>
</dbReference>
<dbReference type="Pfam" id="PF17677">
    <property type="entry name" value="Glyco_hydro38C2"/>
    <property type="match status" value="1"/>
</dbReference>
<feature type="domain" description="Glycosyl hydrolases family 38 C-terminal" evidence="1">
    <location>
        <begin position="111"/>
        <end position="215"/>
    </location>
</feature>
<accession>A0ABC8SMC9</accession>
<dbReference type="SUPFAM" id="SSF74650">
    <property type="entry name" value="Galactose mutarotase-like"/>
    <property type="match status" value="1"/>
</dbReference>
<organism evidence="2 3">
    <name type="scientific">Ilex paraguariensis</name>
    <name type="common">yerba mate</name>
    <dbReference type="NCBI Taxonomy" id="185542"/>
    <lineage>
        <taxon>Eukaryota</taxon>
        <taxon>Viridiplantae</taxon>
        <taxon>Streptophyta</taxon>
        <taxon>Embryophyta</taxon>
        <taxon>Tracheophyta</taxon>
        <taxon>Spermatophyta</taxon>
        <taxon>Magnoliopsida</taxon>
        <taxon>eudicotyledons</taxon>
        <taxon>Gunneridae</taxon>
        <taxon>Pentapetalae</taxon>
        <taxon>asterids</taxon>
        <taxon>campanulids</taxon>
        <taxon>Aquifoliales</taxon>
        <taxon>Aquifoliaceae</taxon>
        <taxon>Ilex</taxon>
    </lineage>
</organism>
<comment type="caution">
    <text evidence="2">The sequence shown here is derived from an EMBL/GenBank/DDBJ whole genome shotgun (WGS) entry which is preliminary data.</text>
</comment>
<evidence type="ECO:0000313" key="3">
    <source>
        <dbReference type="Proteomes" id="UP001642360"/>
    </source>
</evidence>
<dbReference type="InterPro" id="IPR011013">
    <property type="entry name" value="Gal_mutarotase_sf_dom"/>
</dbReference>
<dbReference type="FunFam" id="2.60.40.1360:FF:000001">
    <property type="entry name" value="Alpha-mannosidase"/>
    <property type="match status" value="1"/>
</dbReference>
<sequence length="219" mass="24300">MGIAAEAVGAGRWLCFVVLEVYGSRSVMSIAVEAVDAGRWLCFVVLALWVRGNYYMSINQPGAGSHWRRTTGQEVYSPLLLAFTHEKSEDWKASHITKATAMDPNYSLPLNVALITLEELEDNSVLLRLAHLYEADEDADYSKLVNIELKKMFAGKTITEVKEMSLSANQEKSEMKRLTWKVKGDSGGEPAPVRGGPVDSSALIVELSPMEIRTFLLKF</sequence>
<name>A0ABC8SMC9_9AQUA</name>
<proteinExistence type="predicted"/>
<dbReference type="InterPro" id="IPR041147">
    <property type="entry name" value="GH38_C"/>
</dbReference>
<evidence type="ECO:0000259" key="1">
    <source>
        <dbReference type="Pfam" id="PF17677"/>
    </source>
</evidence>
<gene>
    <name evidence="2" type="ORF">ILEXP_LOCUS25553</name>
</gene>
<dbReference type="Proteomes" id="UP001642360">
    <property type="component" value="Unassembled WGS sequence"/>
</dbReference>
<evidence type="ECO:0000313" key="2">
    <source>
        <dbReference type="EMBL" id="CAK9156990.1"/>
    </source>
</evidence>
<dbReference type="Gene3D" id="2.60.40.1360">
    <property type="match status" value="1"/>
</dbReference>